<keyword evidence="3" id="KW-1185">Reference proteome</keyword>
<accession>A0A1B3B8F1</accession>
<protein>
    <submittedName>
        <fullName evidence="2">Uncharacterized protein</fullName>
    </submittedName>
</protein>
<name>A0A1B3B8F1_9GAMM</name>
<dbReference type="Proteomes" id="UP000094147">
    <property type="component" value="Chromosome"/>
</dbReference>
<dbReference type="STRING" id="1144748.KS2013_354"/>
<gene>
    <name evidence="2" type="ORF">KS2013_354</name>
</gene>
<dbReference type="RefSeq" id="WP_068988824.1">
    <property type="nucleotide sequence ID" value="NZ_CP012418.1"/>
</dbReference>
<dbReference type="KEGG" id="ksd:KS2013_354"/>
<evidence type="ECO:0000256" key="1">
    <source>
        <dbReference type="SAM" id="Coils"/>
    </source>
</evidence>
<keyword evidence="1" id="KW-0175">Coiled coil</keyword>
<dbReference type="EMBL" id="CP012418">
    <property type="protein sequence ID" value="AOE49079.1"/>
    <property type="molecule type" value="Genomic_DNA"/>
</dbReference>
<sequence>MNNKRTLLVLTVLTIVAGTGFAIGFHLGKQTKYPKITSGKEMQGSQDLGVTERLVTLSDELSRQKLNQKRLNEELTEKNTEIKRLKQVLGTTTSPAPEPERVLPVTTYERKSFVTNLVHQFNADNASTDIVDVDCKDDHCFLTANVSAGSKTNPEISNLMKFMDDKQLPSFYQQVKLLSVTKKDKYSEIVLSLDL</sequence>
<evidence type="ECO:0000313" key="2">
    <source>
        <dbReference type="EMBL" id="AOE49079.1"/>
    </source>
</evidence>
<proteinExistence type="predicted"/>
<organism evidence="2 3">
    <name type="scientific">Kangiella sediminilitoris</name>
    <dbReference type="NCBI Taxonomy" id="1144748"/>
    <lineage>
        <taxon>Bacteria</taxon>
        <taxon>Pseudomonadati</taxon>
        <taxon>Pseudomonadota</taxon>
        <taxon>Gammaproteobacteria</taxon>
        <taxon>Kangiellales</taxon>
        <taxon>Kangiellaceae</taxon>
        <taxon>Kangiella</taxon>
    </lineage>
</organism>
<reference evidence="3" key="1">
    <citation type="submission" date="2015-08" db="EMBL/GenBank/DDBJ databases">
        <authorList>
            <person name="Kim K.M."/>
        </authorList>
    </citation>
    <scope>NUCLEOTIDE SEQUENCE [LARGE SCALE GENOMIC DNA]</scope>
    <source>
        <strain evidence="3">KCTC 23892</strain>
    </source>
</reference>
<evidence type="ECO:0000313" key="3">
    <source>
        <dbReference type="Proteomes" id="UP000094147"/>
    </source>
</evidence>
<dbReference type="AlphaFoldDB" id="A0A1B3B8F1"/>
<feature type="coiled-coil region" evidence="1">
    <location>
        <begin position="54"/>
        <end position="88"/>
    </location>
</feature>